<dbReference type="EMBL" id="VIGI01000004">
    <property type="protein sequence ID" value="KAB8301089.1"/>
    <property type="molecule type" value="Genomic_DNA"/>
</dbReference>
<evidence type="ECO:0000313" key="2">
    <source>
        <dbReference type="EMBL" id="KAB8301089.1"/>
    </source>
</evidence>
<evidence type="ECO:0000313" key="3">
    <source>
        <dbReference type="Proteomes" id="UP000326757"/>
    </source>
</evidence>
<name>A0A5N6KCC6_MONLA</name>
<feature type="signal peptide" evidence="1">
    <location>
        <begin position="1"/>
        <end position="18"/>
    </location>
</feature>
<sequence>MKTAQTWSMDCIWLGIWAGIWERALFCKKTQTRFSRRNPINQRCGGSQNFNNSFPDHLVIFHPSHLIYQDIKIDNFYFIVSTPNIGARHRSTFE</sequence>
<proteinExistence type="predicted"/>
<protein>
    <recommendedName>
        <fullName evidence="4">LAGLIDADG endonuclease</fullName>
    </recommendedName>
</protein>
<dbReference type="AlphaFoldDB" id="A0A5N6KCC6"/>
<reference evidence="2 3" key="1">
    <citation type="submission" date="2019-06" db="EMBL/GenBank/DDBJ databases">
        <title>Genome Sequence of the Brown Rot Fungal Pathogen Monilinia laxa.</title>
        <authorList>
            <person name="De Miccolis Angelini R.M."/>
            <person name="Landi L."/>
            <person name="Abate D."/>
            <person name="Pollastro S."/>
            <person name="Romanazzi G."/>
            <person name="Faretra F."/>
        </authorList>
    </citation>
    <scope>NUCLEOTIDE SEQUENCE [LARGE SCALE GENOMIC DNA]</scope>
    <source>
        <strain evidence="2 3">Mlax316</strain>
    </source>
</reference>
<feature type="chain" id="PRO_5024847039" description="LAGLIDADG endonuclease" evidence="1">
    <location>
        <begin position="19"/>
        <end position="94"/>
    </location>
</feature>
<accession>A0A5N6KCC6</accession>
<comment type="caution">
    <text evidence="2">The sequence shown here is derived from an EMBL/GenBank/DDBJ whole genome shotgun (WGS) entry which is preliminary data.</text>
</comment>
<organism evidence="2 3">
    <name type="scientific">Monilinia laxa</name>
    <name type="common">Brown rot fungus</name>
    <name type="synonym">Sclerotinia laxa</name>
    <dbReference type="NCBI Taxonomy" id="61186"/>
    <lineage>
        <taxon>Eukaryota</taxon>
        <taxon>Fungi</taxon>
        <taxon>Dikarya</taxon>
        <taxon>Ascomycota</taxon>
        <taxon>Pezizomycotina</taxon>
        <taxon>Leotiomycetes</taxon>
        <taxon>Helotiales</taxon>
        <taxon>Sclerotiniaceae</taxon>
        <taxon>Monilinia</taxon>
    </lineage>
</organism>
<evidence type="ECO:0008006" key="4">
    <source>
        <dbReference type="Google" id="ProtNLM"/>
    </source>
</evidence>
<dbReference type="Proteomes" id="UP000326757">
    <property type="component" value="Unassembled WGS sequence"/>
</dbReference>
<evidence type="ECO:0000256" key="1">
    <source>
        <dbReference type="SAM" id="SignalP"/>
    </source>
</evidence>
<gene>
    <name evidence="2" type="ORF">EYC80_003002</name>
</gene>
<keyword evidence="1" id="KW-0732">Signal</keyword>
<keyword evidence="3" id="KW-1185">Reference proteome</keyword>